<dbReference type="InterPro" id="IPR019777">
    <property type="entry name" value="Form_AcTrfase_GR_CS"/>
</dbReference>
<reference evidence="3" key="1">
    <citation type="journal article" date="2014" name="Front. Microbiol.">
        <title>High frequency of phylogenetically diverse reductive dehalogenase-homologous genes in deep subseafloor sedimentary metagenomes.</title>
        <authorList>
            <person name="Kawai M."/>
            <person name="Futagami T."/>
            <person name="Toyoda A."/>
            <person name="Takaki Y."/>
            <person name="Nishi S."/>
            <person name="Hori S."/>
            <person name="Arai W."/>
            <person name="Tsubouchi T."/>
            <person name="Morono Y."/>
            <person name="Uchiyama I."/>
            <person name="Ito T."/>
            <person name="Fujiyama A."/>
            <person name="Inagaki F."/>
            <person name="Takami H."/>
        </authorList>
    </citation>
    <scope>NUCLEOTIDE SEQUENCE</scope>
    <source>
        <strain evidence="3">Expedition CK06-06</strain>
    </source>
</reference>
<dbReference type="Gene3D" id="3.20.70.20">
    <property type="match status" value="1"/>
</dbReference>
<dbReference type="PROSITE" id="PS00850">
    <property type="entry name" value="GLY_RADICAL_1"/>
    <property type="match status" value="1"/>
</dbReference>
<accession>X1UD29</accession>
<dbReference type="Pfam" id="PF01228">
    <property type="entry name" value="Gly_radical"/>
    <property type="match status" value="1"/>
</dbReference>
<dbReference type="GO" id="GO:0005829">
    <property type="term" value="C:cytosol"/>
    <property type="evidence" value="ECO:0007669"/>
    <property type="project" value="TreeGrafter"/>
</dbReference>
<proteinExistence type="predicted"/>
<gene>
    <name evidence="3" type="ORF">S12H4_28523</name>
</gene>
<evidence type="ECO:0000256" key="1">
    <source>
        <dbReference type="ARBA" id="ARBA00022818"/>
    </source>
</evidence>
<evidence type="ECO:0000313" key="3">
    <source>
        <dbReference type="EMBL" id="GAI90264.1"/>
    </source>
</evidence>
<dbReference type="GO" id="GO:0003824">
    <property type="term" value="F:catalytic activity"/>
    <property type="evidence" value="ECO:0007669"/>
    <property type="project" value="InterPro"/>
</dbReference>
<feature type="domain" description="Glycine radical" evidence="2">
    <location>
        <begin position="54"/>
        <end position="174"/>
    </location>
</feature>
<dbReference type="PROSITE" id="PS51149">
    <property type="entry name" value="GLY_RADICAL_2"/>
    <property type="match status" value="1"/>
</dbReference>
<dbReference type="SUPFAM" id="SSF51998">
    <property type="entry name" value="PFL-like glycyl radical enzymes"/>
    <property type="match status" value="1"/>
</dbReference>
<protein>
    <recommendedName>
        <fullName evidence="2">Glycine radical domain-containing protein</fullName>
    </recommendedName>
</protein>
<keyword evidence="1" id="KW-0556">Organic radical</keyword>
<name>X1UD29_9ZZZZ</name>
<dbReference type="PANTHER" id="PTHR43641">
    <property type="entry name" value="FORMATE ACETYLTRANSFERASE 3-RELATED"/>
    <property type="match status" value="1"/>
</dbReference>
<dbReference type="InterPro" id="IPR051215">
    <property type="entry name" value="GRE"/>
</dbReference>
<organism evidence="3">
    <name type="scientific">marine sediment metagenome</name>
    <dbReference type="NCBI Taxonomy" id="412755"/>
    <lineage>
        <taxon>unclassified sequences</taxon>
        <taxon>metagenomes</taxon>
        <taxon>ecological metagenomes</taxon>
    </lineage>
</organism>
<dbReference type="AlphaFoldDB" id="X1UD29"/>
<evidence type="ECO:0000259" key="2">
    <source>
        <dbReference type="PROSITE" id="PS51149"/>
    </source>
</evidence>
<sequence>WTYDMIADEMCKIRDINEASPMPSGLVVSRMFQLAPHVGALTNGRRLGDPLADGGVSPHAGYDKNGPMAAVLSASKIDARKQKANIFNQKFTPASVAGESGLRKFQNYIEAAMDLGLDMVQFNIADAATLRAAQEQPEKYANLVVRISGYNARFVELNKFVQDSVIERTEHELV</sequence>
<dbReference type="PANTHER" id="PTHR43641:SF3">
    <property type="entry name" value="DEHYDRATASE PFLD-RELATED"/>
    <property type="match status" value="1"/>
</dbReference>
<dbReference type="EMBL" id="BARW01016365">
    <property type="protein sequence ID" value="GAI90264.1"/>
    <property type="molecule type" value="Genomic_DNA"/>
</dbReference>
<comment type="caution">
    <text evidence="3">The sequence shown here is derived from an EMBL/GenBank/DDBJ whole genome shotgun (WGS) entry which is preliminary data.</text>
</comment>
<feature type="non-terminal residue" evidence="3">
    <location>
        <position position="1"/>
    </location>
</feature>
<dbReference type="InterPro" id="IPR001150">
    <property type="entry name" value="Gly_radical"/>
</dbReference>